<comment type="caution">
    <text evidence="1">The sequence shown here is derived from an EMBL/GenBank/DDBJ whole genome shotgun (WGS) entry which is preliminary data.</text>
</comment>
<evidence type="ECO:0008006" key="3">
    <source>
        <dbReference type="Google" id="ProtNLM"/>
    </source>
</evidence>
<dbReference type="EMBL" id="JARBJD010000005">
    <property type="protein sequence ID" value="KAK2963606.1"/>
    <property type="molecule type" value="Genomic_DNA"/>
</dbReference>
<gene>
    <name evidence="1" type="ORF">BLNAU_1171</name>
</gene>
<dbReference type="Proteomes" id="UP001281761">
    <property type="component" value="Unassembled WGS sequence"/>
</dbReference>
<sequence>MPQHLFAFSVKHTLPDDASMQTTQISGSRLDTVQNGLYGTIFRNINGAGTFLGMNMTILSNDATYQTSFVNQPGLLFSSSQTLESVYFFSHVKASWSSFVPPVPTTQLQLHNDIWCEDSADTSKSSCMAYHVYPFTSGTVHVSDGCEDHALCGSVDAPCLSISAGMNQMKETKTVTLKNPSSLDVVLTSLDSAWTLTQASGAGLTVSQAGCFSVASSNAHLTLSSLLISLGTMTADSLVSVSDGELIMEACTIGDGITPIPITLGTVVGGILTLSGANTLKLVSSSSPLFVVSSGSLTIGSATSLTHPSTARTSGVVLRAVRVLTRGILFSILLSLVSLRLVLLAAFPQLHQSGMLKPKKDSENLQSCGVSSGLPDLLLSVDDICAANTPLPSLPPTLLPPLEIRPPLLFHLHRRRHPPQLALHPLVFLPSHTWSQSPRTPTCSSLPPPLLPTTRPNDTTHQATLLSLRLPFFPFTGPRRFCWQHNDTRHKVGLPLAQKNGLPLVITRTARSNTRTSALISLSSGSVAFSGDALDFSSKVTLKSSSVIEQTGGNLAVSESTVGNVSKTSGNGGVLMASLTKSTDSLSITSTTFRHCSAGGSGGVLFVSCGSVVASSQLIVRVTSFDTCSSGSGKGGCVFVSGSSLASLIAPASWSGHPTSLGETESLFWGEDARLSATPFSSATLLVYLVAFSHRDICLASVGQDVIGCGRSDLPCETLQHSLTHLSTHSTNIVTIDGSASLDFELETTRTSLELSGKGETKQNVKMEDGGLITASGNSLALTNLHFSTELTSSPSLISLSSTGSLTITSCSFSSFTCSLNGSIVCGSVGSTQTLKLWDVTFKDCLSSVGAHSVHLDLSACTSTTPLLFKSLTFTHSTATVSPDVLVVGKDLGGIVTRSVWEGTFESSSATQLWTEDTKHNIACSLLVYLTDIESAIQVGGSQHADIDDCGHFGVGCSSLGKGIGRMNSAVPTTTLTIASDLRFDELISFVSEKEAILTRSAGVVFSRRQNGRFSLTKGKVVTQSIAFTTVEAEFSESFFTLTSSGSLWIKNSSFVGFKSTCAGSIVCGTVGDGQSLSIDGSSSFSSCSGGDGGCMIVQVVGSGSIGLGGSFSKCWSSGKGGALNLDLTGMTELGQIS</sequence>
<evidence type="ECO:0000313" key="1">
    <source>
        <dbReference type="EMBL" id="KAK2963606.1"/>
    </source>
</evidence>
<protein>
    <recommendedName>
        <fullName evidence="3">Transmembrane protein</fullName>
    </recommendedName>
</protein>
<reference evidence="1 2" key="1">
    <citation type="journal article" date="2022" name="bioRxiv">
        <title>Genomics of Preaxostyla Flagellates Illuminates Evolutionary Transitions and the Path Towards Mitochondrial Loss.</title>
        <authorList>
            <person name="Novak L.V.F."/>
            <person name="Treitli S.C."/>
            <person name="Pyrih J."/>
            <person name="Halakuc P."/>
            <person name="Pipaliya S.V."/>
            <person name="Vacek V."/>
            <person name="Brzon O."/>
            <person name="Soukal P."/>
            <person name="Eme L."/>
            <person name="Dacks J.B."/>
            <person name="Karnkowska A."/>
            <person name="Elias M."/>
            <person name="Hampl V."/>
        </authorList>
    </citation>
    <scope>NUCLEOTIDE SEQUENCE [LARGE SCALE GENOMIC DNA]</scope>
    <source>
        <strain evidence="1">NAU3</strain>
        <tissue evidence="1">Gut</tissue>
    </source>
</reference>
<name>A0ABQ9YIW2_9EUKA</name>
<keyword evidence="2" id="KW-1185">Reference proteome</keyword>
<organism evidence="1 2">
    <name type="scientific">Blattamonas nauphoetae</name>
    <dbReference type="NCBI Taxonomy" id="2049346"/>
    <lineage>
        <taxon>Eukaryota</taxon>
        <taxon>Metamonada</taxon>
        <taxon>Preaxostyla</taxon>
        <taxon>Oxymonadida</taxon>
        <taxon>Blattamonas</taxon>
    </lineage>
</organism>
<evidence type="ECO:0000313" key="2">
    <source>
        <dbReference type="Proteomes" id="UP001281761"/>
    </source>
</evidence>
<accession>A0ABQ9YIW2</accession>
<proteinExistence type="predicted"/>